<keyword evidence="14" id="KW-0472">Membrane</keyword>
<dbReference type="SUPFAM" id="SSF57850">
    <property type="entry name" value="RING/U-box"/>
    <property type="match status" value="1"/>
</dbReference>
<evidence type="ECO:0000256" key="3">
    <source>
        <dbReference type="ARBA" id="ARBA00004906"/>
    </source>
</evidence>
<evidence type="ECO:0000256" key="7">
    <source>
        <dbReference type="ARBA" id="ARBA00022692"/>
    </source>
</evidence>
<dbReference type="GO" id="GO:0016567">
    <property type="term" value="P:protein ubiquitination"/>
    <property type="evidence" value="ECO:0007669"/>
    <property type="project" value="UniProtKB-UniPathway"/>
</dbReference>
<evidence type="ECO:0000256" key="4">
    <source>
        <dbReference type="ARBA" id="ARBA00010089"/>
    </source>
</evidence>
<dbReference type="EC" id="2.3.2.27" evidence="5"/>
<evidence type="ECO:0000256" key="11">
    <source>
        <dbReference type="ARBA" id="ARBA00022824"/>
    </source>
</evidence>
<keyword evidence="12" id="KW-0862">Zinc</keyword>
<name>A0A4W5PNB8_9TELE</name>
<evidence type="ECO:0000256" key="12">
    <source>
        <dbReference type="ARBA" id="ARBA00022833"/>
    </source>
</evidence>
<evidence type="ECO:0000256" key="6">
    <source>
        <dbReference type="ARBA" id="ARBA00022679"/>
    </source>
</evidence>
<dbReference type="GO" id="GO:0061630">
    <property type="term" value="F:ubiquitin protein ligase activity"/>
    <property type="evidence" value="ECO:0007669"/>
    <property type="project" value="UniProtKB-EC"/>
</dbReference>
<keyword evidence="6" id="KW-0808">Transferase</keyword>
<feature type="domain" description="RING-type" evidence="17">
    <location>
        <begin position="27"/>
        <end position="66"/>
    </location>
</feature>
<evidence type="ECO:0000256" key="10">
    <source>
        <dbReference type="ARBA" id="ARBA00022786"/>
    </source>
</evidence>
<dbReference type="GO" id="GO:1902236">
    <property type="term" value="P:negative regulation of endoplasmic reticulum stress-induced intrinsic apoptotic signaling pathway"/>
    <property type="evidence" value="ECO:0007669"/>
    <property type="project" value="UniProtKB-ARBA"/>
</dbReference>
<dbReference type="GeneTree" id="ENSGT00940000157743"/>
<keyword evidence="9 15" id="KW-0863">Zinc-finger</keyword>
<evidence type="ECO:0000256" key="1">
    <source>
        <dbReference type="ARBA" id="ARBA00000900"/>
    </source>
</evidence>
<dbReference type="GO" id="GO:0008270">
    <property type="term" value="F:zinc ion binding"/>
    <property type="evidence" value="ECO:0007669"/>
    <property type="project" value="UniProtKB-KW"/>
</dbReference>
<dbReference type="Pfam" id="PF13639">
    <property type="entry name" value="zf-RING_2"/>
    <property type="match status" value="1"/>
</dbReference>
<keyword evidence="11" id="KW-0256">Endoplasmic reticulum</keyword>
<dbReference type="AlphaFoldDB" id="A0A4W5PNB8"/>
<dbReference type="SMART" id="SM00184">
    <property type="entry name" value="RING"/>
    <property type="match status" value="1"/>
</dbReference>
<keyword evidence="7" id="KW-0812">Transmembrane</keyword>
<reference evidence="18" key="3">
    <citation type="submission" date="2025-09" db="UniProtKB">
        <authorList>
            <consortium name="Ensembl"/>
        </authorList>
    </citation>
    <scope>IDENTIFICATION</scope>
</reference>
<comment type="similarity">
    <text evidence="4">Belongs to the HRD1 family.</text>
</comment>
<protein>
    <recommendedName>
        <fullName evidence="5">RING-type E3 ubiquitin transferase</fullName>
        <ecNumber evidence="5">2.3.2.27</ecNumber>
    </recommendedName>
</protein>
<keyword evidence="10" id="KW-0833">Ubl conjugation pathway</keyword>
<keyword evidence="8" id="KW-0479">Metal-binding</keyword>
<keyword evidence="19" id="KW-1185">Reference proteome</keyword>
<dbReference type="PANTHER" id="PTHR22763:SF184">
    <property type="entry name" value="E3 UBIQUITIN-PROTEIN LIGASE SYNOVIOLIN"/>
    <property type="match status" value="1"/>
</dbReference>
<comment type="pathway">
    <text evidence="3">Protein modification; protein ubiquitination.</text>
</comment>
<dbReference type="Proteomes" id="UP000314982">
    <property type="component" value="Unassembled WGS sequence"/>
</dbReference>
<dbReference type="GO" id="GO:0005789">
    <property type="term" value="C:endoplasmic reticulum membrane"/>
    <property type="evidence" value="ECO:0007669"/>
    <property type="project" value="UniProtKB-SubCell"/>
</dbReference>
<dbReference type="CDD" id="cd16479">
    <property type="entry name" value="RING-H2_synoviolin"/>
    <property type="match status" value="1"/>
</dbReference>
<dbReference type="PANTHER" id="PTHR22763">
    <property type="entry name" value="RING ZINC FINGER PROTEIN"/>
    <property type="match status" value="1"/>
</dbReference>
<accession>A0A4W5PNB8</accession>
<dbReference type="GO" id="GO:0050821">
    <property type="term" value="P:protein stabilization"/>
    <property type="evidence" value="ECO:0007669"/>
    <property type="project" value="UniProtKB-ARBA"/>
</dbReference>
<dbReference type="Gene3D" id="3.30.40.10">
    <property type="entry name" value="Zinc/RING finger domain, C3HC4 (zinc finger)"/>
    <property type="match status" value="1"/>
</dbReference>
<keyword evidence="13" id="KW-1133">Transmembrane helix</keyword>
<reference evidence="18" key="2">
    <citation type="submission" date="2025-08" db="UniProtKB">
        <authorList>
            <consortium name="Ensembl"/>
        </authorList>
    </citation>
    <scope>IDENTIFICATION</scope>
</reference>
<feature type="compositionally biased region" description="Pro residues" evidence="16">
    <location>
        <begin position="76"/>
        <end position="105"/>
    </location>
</feature>
<organism evidence="18 19">
    <name type="scientific">Hucho hucho</name>
    <name type="common">huchen</name>
    <dbReference type="NCBI Taxonomy" id="62062"/>
    <lineage>
        <taxon>Eukaryota</taxon>
        <taxon>Metazoa</taxon>
        <taxon>Chordata</taxon>
        <taxon>Craniata</taxon>
        <taxon>Vertebrata</taxon>
        <taxon>Euteleostomi</taxon>
        <taxon>Actinopterygii</taxon>
        <taxon>Neopterygii</taxon>
        <taxon>Teleostei</taxon>
        <taxon>Protacanthopterygii</taxon>
        <taxon>Salmoniformes</taxon>
        <taxon>Salmonidae</taxon>
        <taxon>Salmoninae</taxon>
        <taxon>Hucho</taxon>
    </lineage>
</organism>
<evidence type="ECO:0000256" key="13">
    <source>
        <dbReference type="ARBA" id="ARBA00022989"/>
    </source>
</evidence>
<evidence type="ECO:0000259" key="17">
    <source>
        <dbReference type="PROSITE" id="PS50089"/>
    </source>
</evidence>
<evidence type="ECO:0000313" key="19">
    <source>
        <dbReference type="Proteomes" id="UP000314982"/>
    </source>
</evidence>
<dbReference type="FunFam" id="3.30.40.10:FF:000088">
    <property type="entry name" value="E3 ubiquitin-protein ligase synoviolin"/>
    <property type="match status" value="1"/>
</dbReference>
<dbReference type="InterPro" id="IPR058051">
    <property type="entry name" value="Znf_RING_synoviolin"/>
</dbReference>
<dbReference type="InterPro" id="IPR050731">
    <property type="entry name" value="HRD1_E3_ubiq-ligases"/>
</dbReference>
<dbReference type="Ensembl" id="ENSHHUT00000065837.1">
    <property type="protein sequence ID" value="ENSHHUP00000063693.1"/>
    <property type="gene ID" value="ENSHHUG00000037618.1"/>
</dbReference>
<dbReference type="InterPro" id="IPR013083">
    <property type="entry name" value="Znf_RING/FYVE/PHD"/>
</dbReference>
<evidence type="ECO:0000256" key="14">
    <source>
        <dbReference type="ARBA" id="ARBA00023136"/>
    </source>
</evidence>
<feature type="region of interest" description="Disordered" evidence="16">
    <location>
        <begin position="69"/>
        <end position="105"/>
    </location>
</feature>
<dbReference type="InterPro" id="IPR001841">
    <property type="entry name" value="Znf_RING"/>
</dbReference>
<evidence type="ECO:0000256" key="8">
    <source>
        <dbReference type="ARBA" id="ARBA00022723"/>
    </source>
</evidence>
<dbReference type="GO" id="GO:0036503">
    <property type="term" value="P:ERAD pathway"/>
    <property type="evidence" value="ECO:0007669"/>
    <property type="project" value="TreeGrafter"/>
</dbReference>
<evidence type="ECO:0000256" key="9">
    <source>
        <dbReference type="ARBA" id="ARBA00022771"/>
    </source>
</evidence>
<dbReference type="STRING" id="62062.ENSHHUP00000063693"/>
<dbReference type="GO" id="GO:0043161">
    <property type="term" value="P:proteasome-mediated ubiquitin-dependent protein catabolic process"/>
    <property type="evidence" value="ECO:0007669"/>
    <property type="project" value="TreeGrafter"/>
</dbReference>
<comment type="subcellular location">
    <subcellularLocation>
        <location evidence="2">Endoplasmic reticulum membrane</location>
        <topology evidence="2">Multi-pass membrane protein</topology>
    </subcellularLocation>
</comment>
<evidence type="ECO:0000256" key="16">
    <source>
        <dbReference type="SAM" id="MobiDB-lite"/>
    </source>
</evidence>
<dbReference type="GO" id="GO:0044322">
    <property type="term" value="C:endoplasmic reticulum quality control compartment"/>
    <property type="evidence" value="ECO:0007669"/>
    <property type="project" value="UniProtKB-ARBA"/>
</dbReference>
<sequence>MVNELCVYLCSYPDATPEDLQASDNVCIICREEMVTGAKKLPCNHIFHSSCLRSWFQRQQTCPTCRMDVLRASNPNQPPTPAPAQPPAPAAPANAPVPGPPGNGG</sequence>
<comment type="catalytic activity">
    <reaction evidence="1">
        <text>S-ubiquitinyl-[E2 ubiquitin-conjugating enzyme]-L-cysteine + [acceptor protein]-L-lysine = [E2 ubiquitin-conjugating enzyme]-L-cysteine + N(6)-ubiquitinyl-[acceptor protein]-L-lysine.</text>
        <dbReference type="EC" id="2.3.2.27"/>
    </reaction>
</comment>
<evidence type="ECO:0000256" key="5">
    <source>
        <dbReference type="ARBA" id="ARBA00012483"/>
    </source>
</evidence>
<evidence type="ECO:0000256" key="2">
    <source>
        <dbReference type="ARBA" id="ARBA00004477"/>
    </source>
</evidence>
<evidence type="ECO:0000256" key="15">
    <source>
        <dbReference type="PROSITE-ProRule" id="PRU00175"/>
    </source>
</evidence>
<reference evidence="19" key="1">
    <citation type="submission" date="2018-06" db="EMBL/GenBank/DDBJ databases">
        <title>Genome assembly of Danube salmon.</title>
        <authorList>
            <person name="Macqueen D.J."/>
            <person name="Gundappa M.K."/>
        </authorList>
    </citation>
    <scope>NUCLEOTIDE SEQUENCE [LARGE SCALE GENOMIC DNA]</scope>
</reference>
<proteinExistence type="inferred from homology"/>
<evidence type="ECO:0000313" key="18">
    <source>
        <dbReference type="Ensembl" id="ENSHHUP00000063693.1"/>
    </source>
</evidence>
<dbReference type="UniPathway" id="UPA00143"/>
<dbReference type="PROSITE" id="PS50089">
    <property type="entry name" value="ZF_RING_2"/>
    <property type="match status" value="1"/>
</dbReference>